<feature type="compositionally biased region" description="Basic and acidic residues" evidence="1">
    <location>
        <begin position="710"/>
        <end position="725"/>
    </location>
</feature>
<feature type="compositionally biased region" description="Polar residues" evidence="1">
    <location>
        <begin position="769"/>
        <end position="790"/>
    </location>
</feature>
<accession>A0A3N4LC47</accession>
<organism evidence="2 3">
    <name type="scientific">Terfezia boudieri ATCC MYA-4762</name>
    <dbReference type="NCBI Taxonomy" id="1051890"/>
    <lineage>
        <taxon>Eukaryota</taxon>
        <taxon>Fungi</taxon>
        <taxon>Dikarya</taxon>
        <taxon>Ascomycota</taxon>
        <taxon>Pezizomycotina</taxon>
        <taxon>Pezizomycetes</taxon>
        <taxon>Pezizales</taxon>
        <taxon>Pezizaceae</taxon>
        <taxon>Terfezia</taxon>
    </lineage>
</organism>
<dbReference type="EMBL" id="ML121571">
    <property type="protein sequence ID" value="RPB20450.1"/>
    <property type="molecule type" value="Genomic_DNA"/>
</dbReference>
<feature type="compositionally biased region" description="Polar residues" evidence="1">
    <location>
        <begin position="740"/>
        <end position="753"/>
    </location>
</feature>
<feature type="compositionally biased region" description="Polar residues" evidence="1">
    <location>
        <begin position="367"/>
        <end position="379"/>
    </location>
</feature>
<feature type="compositionally biased region" description="Basic and acidic residues" evidence="1">
    <location>
        <begin position="692"/>
        <end position="701"/>
    </location>
</feature>
<feature type="compositionally biased region" description="Low complexity" evidence="1">
    <location>
        <begin position="726"/>
        <end position="736"/>
    </location>
</feature>
<evidence type="ECO:0000256" key="1">
    <source>
        <dbReference type="SAM" id="MobiDB-lite"/>
    </source>
</evidence>
<name>A0A3N4LC47_9PEZI</name>
<feature type="region of interest" description="Disordered" evidence="1">
    <location>
        <begin position="610"/>
        <end position="629"/>
    </location>
</feature>
<feature type="region of interest" description="Disordered" evidence="1">
    <location>
        <begin position="219"/>
        <end position="266"/>
    </location>
</feature>
<feature type="compositionally biased region" description="Low complexity" evidence="1">
    <location>
        <begin position="527"/>
        <end position="544"/>
    </location>
</feature>
<dbReference type="Proteomes" id="UP000267821">
    <property type="component" value="Unassembled WGS sequence"/>
</dbReference>
<dbReference type="OrthoDB" id="8062037at2759"/>
<proteinExistence type="predicted"/>
<reference evidence="2 3" key="1">
    <citation type="journal article" date="2018" name="Nat. Ecol. Evol.">
        <title>Pezizomycetes genomes reveal the molecular basis of ectomycorrhizal truffle lifestyle.</title>
        <authorList>
            <person name="Murat C."/>
            <person name="Payen T."/>
            <person name="Noel B."/>
            <person name="Kuo A."/>
            <person name="Morin E."/>
            <person name="Chen J."/>
            <person name="Kohler A."/>
            <person name="Krizsan K."/>
            <person name="Balestrini R."/>
            <person name="Da Silva C."/>
            <person name="Montanini B."/>
            <person name="Hainaut M."/>
            <person name="Levati E."/>
            <person name="Barry K.W."/>
            <person name="Belfiori B."/>
            <person name="Cichocki N."/>
            <person name="Clum A."/>
            <person name="Dockter R.B."/>
            <person name="Fauchery L."/>
            <person name="Guy J."/>
            <person name="Iotti M."/>
            <person name="Le Tacon F."/>
            <person name="Lindquist E.A."/>
            <person name="Lipzen A."/>
            <person name="Malagnac F."/>
            <person name="Mello A."/>
            <person name="Molinier V."/>
            <person name="Miyauchi S."/>
            <person name="Poulain J."/>
            <person name="Riccioni C."/>
            <person name="Rubini A."/>
            <person name="Sitrit Y."/>
            <person name="Splivallo R."/>
            <person name="Traeger S."/>
            <person name="Wang M."/>
            <person name="Zifcakova L."/>
            <person name="Wipf D."/>
            <person name="Zambonelli A."/>
            <person name="Paolocci F."/>
            <person name="Nowrousian M."/>
            <person name="Ottonello S."/>
            <person name="Baldrian P."/>
            <person name="Spatafora J.W."/>
            <person name="Henrissat B."/>
            <person name="Nagy L.G."/>
            <person name="Aury J.M."/>
            <person name="Wincker P."/>
            <person name="Grigoriev I.V."/>
            <person name="Bonfante P."/>
            <person name="Martin F.M."/>
        </authorList>
    </citation>
    <scope>NUCLEOTIDE SEQUENCE [LARGE SCALE GENOMIC DNA]</scope>
    <source>
        <strain evidence="2 3">ATCC MYA-4762</strain>
    </source>
</reference>
<dbReference type="AlphaFoldDB" id="A0A3N4LC47"/>
<dbReference type="InParanoid" id="A0A3N4LC47"/>
<gene>
    <name evidence="2" type="ORF">L211DRAFT_870643</name>
</gene>
<feature type="compositionally biased region" description="Low complexity" evidence="1">
    <location>
        <begin position="395"/>
        <end position="409"/>
    </location>
</feature>
<protein>
    <submittedName>
        <fullName evidence="2">Uncharacterized protein</fullName>
    </submittedName>
</protein>
<keyword evidence="3" id="KW-1185">Reference proteome</keyword>
<feature type="compositionally biased region" description="Low complexity" evidence="1">
    <location>
        <begin position="306"/>
        <end position="318"/>
    </location>
</feature>
<feature type="compositionally biased region" description="Low complexity" evidence="1">
    <location>
        <begin position="615"/>
        <end position="629"/>
    </location>
</feature>
<evidence type="ECO:0000313" key="2">
    <source>
        <dbReference type="EMBL" id="RPB20450.1"/>
    </source>
</evidence>
<feature type="region of interest" description="Disordered" evidence="1">
    <location>
        <begin position="692"/>
        <end position="790"/>
    </location>
</feature>
<feature type="region of interest" description="Disordered" evidence="1">
    <location>
        <begin position="805"/>
        <end position="911"/>
    </location>
</feature>
<feature type="region of interest" description="Disordered" evidence="1">
    <location>
        <begin position="500"/>
        <end position="545"/>
    </location>
</feature>
<evidence type="ECO:0000313" key="3">
    <source>
        <dbReference type="Proteomes" id="UP000267821"/>
    </source>
</evidence>
<feature type="region of interest" description="Disordered" evidence="1">
    <location>
        <begin position="304"/>
        <end position="379"/>
    </location>
</feature>
<feature type="compositionally biased region" description="Polar residues" evidence="1">
    <location>
        <begin position="827"/>
        <end position="842"/>
    </location>
</feature>
<feature type="compositionally biased region" description="Polar residues" evidence="1">
    <location>
        <begin position="320"/>
        <end position="331"/>
    </location>
</feature>
<sequence>MSQTRRSHRFQTLRNDLPYPFAARVDEETLSNEHIAWFTIYLLFVLNDREGIRLSRAAMQALSLQPLPLPLPFPNFGRHHQSLADVIEKHRPLFSVQTESDFLEQPITLERAFFGFVRYLFLDPYEEFQTRFLNRGWNAFFARRAMKANLQEHEEGPLSCFGQILDAPSPSAYMSTERLKELAFTYPFPNIFSPSFMDGRGAGFLTGLVTPVGARLGIHGSQRGSTRRPFHTANPGARPFSRHNPQTPYIAPRNRPTSPYIPPRERPVSPFTSAYGVYSSAPRSLPLAMIPMTRSRRRDQQVLAQTGFGPTTTTFRRFVPQSQGPRVNMETQHLAPDHPYRSLHRRTRQRQPIPGHMRDSEAPAGDATSNTPVSRTGESTLNRAASNELLEEQAPLSPSIHTSSGSPSPRIEEESMIIVRVERDGQSARVIVDSNDSGRRGRRVPSFQQDLGGIMDPDECTICKGSWSWIKGNNTGAPQTSPADWRLMVELGRKVSFIEPATGTPAEPETQPIPQTSADQSPGDGDASQGANSTRSSSSATSLTVIRQIEHPSLEDGVYREQINEIEFSEDIEQGQFDGSRSSSTTSAFSMIVNPLEEISADFYNLPRADSNAETSTQSSKSSSTESLDSYTYDVVTAMQILDLAELLDAEPELDVSPEPIPILSDSEESETDRDLGVTETTVVETIVDDVRASSSPEDRSISTISRPHSITDHHATETGLERSSSRASASSSMSRIPRMTSSRVSMTMNDSVISRLASTPYREKTRPATVTDNRSTRSASSVSQNTTISAGAVTMKDRIVRSRVKSRLPLPFSTGSTTPHAHPQRETTGSASLRINRLSTRTPDRSLRNENFSRASDRPSISRLSCSSTPGFLRPTKSSEAKASPQSPIKTERQKNITPSKPPARKPSWR</sequence>
<feature type="region of interest" description="Disordered" evidence="1">
    <location>
        <begin position="391"/>
        <end position="413"/>
    </location>
</feature>